<proteinExistence type="predicted"/>
<evidence type="ECO:0000313" key="4">
    <source>
        <dbReference type="Proteomes" id="UP000762676"/>
    </source>
</evidence>
<dbReference type="AlphaFoldDB" id="A0AAV4EM56"/>
<protein>
    <submittedName>
        <fullName evidence="3">Uncharacterized protein</fullName>
    </submittedName>
</protein>
<feature type="transmembrane region" description="Helical" evidence="2">
    <location>
        <begin position="65"/>
        <end position="86"/>
    </location>
</feature>
<evidence type="ECO:0000256" key="1">
    <source>
        <dbReference type="SAM" id="MobiDB-lite"/>
    </source>
</evidence>
<evidence type="ECO:0000313" key="3">
    <source>
        <dbReference type="EMBL" id="GFR61680.1"/>
    </source>
</evidence>
<feature type="region of interest" description="Disordered" evidence="1">
    <location>
        <begin position="95"/>
        <end position="152"/>
    </location>
</feature>
<keyword evidence="2" id="KW-1133">Transmembrane helix</keyword>
<keyword evidence="2" id="KW-0812">Transmembrane</keyword>
<reference evidence="3 4" key="1">
    <citation type="journal article" date="2021" name="Elife">
        <title>Chloroplast acquisition without the gene transfer in kleptoplastic sea slugs, Plakobranchus ocellatus.</title>
        <authorList>
            <person name="Maeda T."/>
            <person name="Takahashi S."/>
            <person name="Yoshida T."/>
            <person name="Shimamura S."/>
            <person name="Takaki Y."/>
            <person name="Nagai Y."/>
            <person name="Toyoda A."/>
            <person name="Suzuki Y."/>
            <person name="Arimoto A."/>
            <person name="Ishii H."/>
            <person name="Satoh N."/>
            <person name="Nishiyama T."/>
            <person name="Hasebe M."/>
            <person name="Maruyama T."/>
            <person name="Minagawa J."/>
            <person name="Obokata J."/>
            <person name="Shigenobu S."/>
        </authorList>
    </citation>
    <scope>NUCLEOTIDE SEQUENCE [LARGE SCALE GENOMIC DNA]</scope>
</reference>
<name>A0AAV4EM56_9GAST</name>
<comment type="caution">
    <text evidence="3">The sequence shown here is derived from an EMBL/GenBank/DDBJ whole genome shotgun (WGS) entry which is preliminary data.</text>
</comment>
<gene>
    <name evidence="3" type="ORF">ElyMa_005438500</name>
</gene>
<organism evidence="3 4">
    <name type="scientific">Elysia marginata</name>
    <dbReference type="NCBI Taxonomy" id="1093978"/>
    <lineage>
        <taxon>Eukaryota</taxon>
        <taxon>Metazoa</taxon>
        <taxon>Spiralia</taxon>
        <taxon>Lophotrochozoa</taxon>
        <taxon>Mollusca</taxon>
        <taxon>Gastropoda</taxon>
        <taxon>Heterobranchia</taxon>
        <taxon>Euthyneura</taxon>
        <taxon>Panpulmonata</taxon>
        <taxon>Sacoglossa</taxon>
        <taxon>Placobranchoidea</taxon>
        <taxon>Plakobranchidae</taxon>
        <taxon>Elysia</taxon>
    </lineage>
</organism>
<keyword evidence="2" id="KW-0472">Membrane</keyword>
<accession>A0AAV4EM56</accession>
<dbReference type="Proteomes" id="UP000762676">
    <property type="component" value="Unassembled WGS sequence"/>
</dbReference>
<sequence length="218" mass="23799">MVTLFNADNITLRDFCSSLILDTADTAVVETQPVSTSTQPPPPLPPSSPLSTAGTYSGSSKAVVVIPYVLVATTLIVVLVIDFTLYRRNNAYKYRRKQERSRHDDNKQFRKIRGSARVPMDPEHLVMSEGTESSPGAAESSSSPAHDQGHVYADDDIGGLSAAVSAENSKVQLQARKARFSDTDNEAERGMAAWQLKFGKSVDNTQARYMNFIGSKKV</sequence>
<feature type="region of interest" description="Disordered" evidence="1">
    <location>
        <begin position="31"/>
        <end position="53"/>
    </location>
</feature>
<feature type="compositionally biased region" description="Low complexity" evidence="1">
    <location>
        <begin position="128"/>
        <end position="145"/>
    </location>
</feature>
<dbReference type="EMBL" id="BMAT01010845">
    <property type="protein sequence ID" value="GFR61680.1"/>
    <property type="molecule type" value="Genomic_DNA"/>
</dbReference>
<evidence type="ECO:0000256" key="2">
    <source>
        <dbReference type="SAM" id="Phobius"/>
    </source>
</evidence>
<keyword evidence="4" id="KW-1185">Reference proteome</keyword>
<feature type="compositionally biased region" description="Pro residues" evidence="1">
    <location>
        <begin position="39"/>
        <end position="48"/>
    </location>
</feature>